<proteinExistence type="predicted"/>
<reference evidence="1" key="1">
    <citation type="submission" date="2013-07" db="EMBL/GenBank/DDBJ databases">
        <title>The genome of Eucalyptus grandis.</title>
        <authorList>
            <person name="Schmutz J."/>
            <person name="Hayes R."/>
            <person name="Myburg A."/>
            <person name="Tuskan G."/>
            <person name="Grattapaglia D."/>
            <person name="Rokhsar D.S."/>
        </authorList>
    </citation>
    <scope>NUCLEOTIDE SEQUENCE</scope>
    <source>
        <tissue evidence="1">Leaf extractions</tissue>
    </source>
</reference>
<organism evidence="1">
    <name type="scientific">Eucalyptus grandis</name>
    <name type="common">Flooded gum</name>
    <dbReference type="NCBI Taxonomy" id="71139"/>
    <lineage>
        <taxon>Eukaryota</taxon>
        <taxon>Viridiplantae</taxon>
        <taxon>Streptophyta</taxon>
        <taxon>Embryophyta</taxon>
        <taxon>Tracheophyta</taxon>
        <taxon>Spermatophyta</taxon>
        <taxon>Magnoliopsida</taxon>
        <taxon>eudicotyledons</taxon>
        <taxon>Gunneridae</taxon>
        <taxon>Pentapetalae</taxon>
        <taxon>rosids</taxon>
        <taxon>malvids</taxon>
        <taxon>Myrtales</taxon>
        <taxon>Myrtaceae</taxon>
        <taxon>Myrtoideae</taxon>
        <taxon>Eucalypteae</taxon>
        <taxon>Eucalyptus</taxon>
    </lineage>
</organism>
<gene>
    <name evidence="1" type="ORF">EUGRSUZ_C02236</name>
</gene>
<accession>A0A059CRR7</accession>
<dbReference type="AlphaFoldDB" id="A0A059CRR7"/>
<dbReference type="InParanoid" id="A0A059CRR7"/>
<sequence length="74" mass="8305">MRNVPCAGHPMTIHGHIKGANLLVDFEFEAKIRSLYLRELKAHSDRDRGCSFAASCCVRPRECRQTLTANCIST</sequence>
<dbReference type="Gramene" id="KCW80876">
    <property type="protein sequence ID" value="KCW80876"/>
    <property type="gene ID" value="EUGRSUZ_C02236"/>
</dbReference>
<dbReference type="EMBL" id="KK198755">
    <property type="protein sequence ID" value="KCW80876.1"/>
    <property type="molecule type" value="Genomic_DNA"/>
</dbReference>
<name>A0A059CRR7_EUCGR</name>
<evidence type="ECO:0000313" key="1">
    <source>
        <dbReference type="EMBL" id="KCW80876.1"/>
    </source>
</evidence>
<protein>
    <submittedName>
        <fullName evidence="1">Uncharacterized protein</fullName>
    </submittedName>
</protein>